<dbReference type="EC" id="3.2.1.25" evidence="5"/>
<keyword evidence="6" id="KW-0964">Secreted</keyword>
<dbReference type="AlphaFoldDB" id="A0A0P9F6H4"/>
<evidence type="ECO:0000313" key="18">
    <source>
        <dbReference type="Proteomes" id="UP000050509"/>
    </source>
</evidence>
<dbReference type="InterPro" id="IPR036156">
    <property type="entry name" value="Beta-gal/glucu_dom_sf"/>
</dbReference>
<keyword evidence="8" id="KW-0325">Glycoprotein</keyword>
<dbReference type="GO" id="GO:0004567">
    <property type="term" value="F:beta-mannosidase activity"/>
    <property type="evidence" value="ECO:0007669"/>
    <property type="project" value="UniProtKB-EC"/>
</dbReference>
<comment type="caution">
    <text evidence="17">The sequence shown here is derived from an EMBL/GenBank/DDBJ whole genome shotgun (WGS) entry which is preliminary data.</text>
</comment>
<dbReference type="Pfam" id="PF17786">
    <property type="entry name" value="Mannosidase_ig"/>
    <property type="match status" value="1"/>
</dbReference>
<proteinExistence type="inferred from homology"/>
<dbReference type="FunFam" id="3.20.20.80:FF:000050">
    <property type="entry name" value="Beta-mannosidase B"/>
    <property type="match status" value="1"/>
</dbReference>
<evidence type="ECO:0000259" key="14">
    <source>
        <dbReference type="Pfam" id="PF17753"/>
    </source>
</evidence>
<evidence type="ECO:0000256" key="12">
    <source>
        <dbReference type="ARBA" id="ARBA00041614"/>
    </source>
</evidence>
<evidence type="ECO:0000256" key="6">
    <source>
        <dbReference type="ARBA" id="ARBA00022525"/>
    </source>
</evidence>
<dbReference type="GO" id="GO:0005975">
    <property type="term" value="P:carbohydrate metabolic process"/>
    <property type="evidence" value="ECO:0007669"/>
    <property type="project" value="InterPro"/>
</dbReference>
<feature type="non-terminal residue" evidence="17">
    <location>
        <position position="1"/>
    </location>
</feature>
<dbReference type="GO" id="GO:0005576">
    <property type="term" value="C:extracellular region"/>
    <property type="evidence" value="ECO:0007669"/>
    <property type="project" value="UniProtKB-SubCell"/>
</dbReference>
<dbReference type="Pfam" id="PF00703">
    <property type="entry name" value="Glyco_hydro_2"/>
    <property type="match status" value="1"/>
</dbReference>
<dbReference type="InterPro" id="IPR017853">
    <property type="entry name" value="GH"/>
</dbReference>
<comment type="pathway">
    <text evidence="3">Glycan metabolism; N-glycan degradation.</text>
</comment>
<dbReference type="InterPro" id="IPR041447">
    <property type="entry name" value="Mannosidase_ig"/>
</dbReference>
<dbReference type="InterPro" id="IPR054593">
    <property type="entry name" value="Beta-mannosidase-like_N2"/>
</dbReference>
<feature type="domain" description="Beta-mannosidase-like galactose-binding" evidence="16">
    <location>
        <begin position="23"/>
        <end position="48"/>
    </location>
</feature>
<evidence type="ECO:0000256" key="9">
    <source>
        <dbReference type="ARBA" id="ARBA00023295"/>
    </source>
</evidence>
<evidence type="ECO:0000256" key="10">
    <source>
        <dbReference type="ARBA" id="ARBA00038429"/>
    </source>
</evidence>
<evidence type="ECO:0000256" key="2">
    <source>
        <dbReference type="ARBA" id="ARBA00004613"/>
    </source>
</evidence>
<comment type="subcellular location">
    <subcellularLocation>
        <location evidence="2">Secreted</location>
    </subcellularLocation>
</comment>
<dbReference type="PANTHER" id="PTHR43730:SF1">
    <property type="entry name" value="BETA-MANNOSIDASE"/>
    <property type="match status" value="1"/>
</dbReference>
<evidence type="ECO:0000256" key="8">
    <source>
        <dbReference type="ARBA" id="ARBA00023180"/>
    </source>
</evidence>
<dbReference type="Pfam" id="PF22666">
    <property type="entry name" value="Glyco_hydro_2_N2"/>
    <property type="match status" value="1"/>
</dbReference>
<evidence type="ECO:0000256" key="5">
    <source>
        <dbReference type="ARBA" id="ARBA00012754"/>
    </source>
</evidence>
<dbReference type="InterPro" id="IPR041625">
    <property type="entry name" value="Beta-mannosidase_Ig"/>
</dbReference>
<comment type="similarity">
    <text evidence="10">Belongs to the glycosyl hydrolase 2 family. Beta-mannosidase B subfamily.</text>
</comment>
<dbReference type="InterPro" id="IPR008979">
    <property type="entry name" value="Galactose-bd-like_sf"/>
</dbReference>
<gene>
    <name evidence="17" type="ORF">SE17_17300</name>
</gene>
<accession>A0A0P9F6H4</accession>
<dbReference type="InterPro" id="IPR013783">
    <property type="entry name" value="Ig-like_fold"/>
</dbReference>
<protein>
    <recommendedName>
        <fullName evidence="11">Beta-mannosidase B</fullName>
        <ecNumber evidence="5">3.2.1.25</ecNumber>
    </recommendedName>
    <alternativeName>
        <fullName evidence="12">Mannanase B</fullName>
    </alternativeName>
</protein>
<dbReference type="Gene3D" id="3.20.20.80">
    <property type="entry name" value="Glycosidases"/>
    <property type="match status" value="1"/>
</dbReference>
<keyword evidence="7" id="KW-0378">Hydrolase</keyword>
<dbReference type="SUPFAM" id="SSF51445">
    <property type="entry name" value="(Trans)glycosidases"/>
    <property type="match status" value="1"/>
</dbReference>
<dbReference type="InterPro" id="IPR050887">
    <property type="entry name" value="Beta-mannosidase_GH2"/>
</dbReference>
<comment type="catalytic activity">
    <reaction evidence="1">
        <text>Hydrolysis of terminal, non-reducing beta-D-mannose residues in beta-D-mannosides.</text>
        <dbReference type="EC" id="3.2.1.25"/>
    </reaction>
</comment>
<comment type="subunit">
    <text evidence="4">Homodimer.</text>
</comment>
<evidence type="ECO:0000259" key="16">
    <source>
        <dbReference type="Pfam" id="PF22666"/>
    </source>
</evidence>
<evidence type="ECO:0000313" key="17">
    <source>
        <dbReference type="EMBL" id="KPV52128.1"/>
    </source>
</evidence>
<dbReference type="Gene3D" id="2.60.40.10">
    <property type="entry name" value="Immunoglobulins"/>
    <property type="match status" value="2"/>
</dbReference>
<evidence type="ECO:0000256" key="11">
    <source>
        <dbReference type="ARBA" id="ARBA00041069"/>
    </source>
</evidence>
<organism evidence="17 18">
    <name type="scientific">Kouleothrix aurantiaca</name>
    <dbReference type="NCBI Taxonomy" id="186479"/>
    <lineage>
        <taxon>Bacteria</taxon>
        <taxon>Bacillati</taxon>
        <taxon>Chloroflexota</taxon>
        <taxon>Chloroflexia</taxon>
        <taxon>Chloroflexales</taxon>
        <taxon>Roseiflexineae</taxon>
        <taxon>Roseiflexaceae</taxon>
        <taxon>Kouleothrix</taxon>
    </lineage>
</organism>
<feature type="domain" description="Glycoside hydrolase family 2 immunoglobulin-like beta-sandwich" evidence="13">
    <location>
        <begin position="58"/>
        <end position="161"/>
    </location>
</feature>
<feature type="domain" description="Beta-mannosidase Ig-fold" evidence="14">
    <location>
        <begin position="608"/>
        <end position="688"/>
    </location>
</feature>
<dbReference type="Proteomes" id="UP000050509">
    <property type="component" value="Unassembled WGS sequence"/>
</dbReference>
<feature type="domain" description="Mannosidase Ig/CBM-like" evidence="15">
    <location>
        <begin position="520"/>
        <end position="605"/>
    </location>
</feature>
<dbReference type="EMBL" id="LJCR01000649">
    <property type="protein sequence ID" value="KPV52128.1"/>
    <property type="molecule type" value="Genomic_DNA"/>
</dbReference>
<evidence type="ECO:0000256" key="1">
    <source>
        <dbReference type="ARBA" id="ARBA00000829"/>
    </source>
</evidence>
<dbReference type="PATRIC" id="fig|186479.3.peg.9505"/>
<dbReference type="GO" id="GO:0006516">
    <property type="term" value="P:glycoprotein catabolic process"/>
    <property type="evidence" value="ECO:0007669"/>
    <property type="project" value="TreeGrafter"/>
</dbReference>
<dbReference type="InterPro" id="IPR006102">
    <property type="entry name" value="Ig-like_GH2"/>
</dbReference>
<dbReference type="Pfam" id="PF17753">
    <property type="entry name" value="Ig_mannosidase"/>
    <property type="match status" value="1"/>
</dbReference>
<dbReference type="Gene3D" id="2.60.120.260">
    <property type="entry name" value="Galactose-binding domain-like"/>
    <property type="match status" value="1"/>
</dbReference>
<evidence type="ECO:0000256" key="7">
    <source>
        <dbReference type="ARBA" id="ARBA00022801"/>
    </source>
</evidence>
<reference evidence="17 18" key="1">
    <citation type="submission" date="2015-09" db="EMBL/GenBank/DDBJ databases">
        <title>Draft genome sequence of Kouleothrix aurantiaca JCM 19913.</title>
        <authorList>
            <person name="Hemp J."/>
        </authorList>
    </citation>
    <scope>NUCLEOTIDE SEQUENCE [LARGE SCALE GENOMIC DNA]</scope>
    <source>
        <strain evidence="17 18">COM-B</strain>
    </source>
</reference>
<evidence type="ECO:0000256" key="3">
    <source>
        <dbReference type="ARBA" id="ARBA00004740"/>
    </source>
</evidence>
<sequence length="694" mass="77697">WGAERDAQRPMIVVGDPFVIHGGPHLRKAPCHFGWDWGPMLPAIGVWRDIRLEGYGAARIDDLHLRQCHADGRVSLSVGVRAERWSDAALRATLRLTAPGGRTQSAEIALDGAAGTLELDVEQPQLWWPNGLGEQPLYRAEISLHAGDELLDRRSLQVGLRTLELRRQPDEWGESFTFVVNGVRVFAKGANWIPADSFPTRVAAREYNKLLGAAAEAHHNMVRVWGGGYYEDEAFYDACDRLGLLVWQDFMFACSSYPLDEQPFLDNVEIEVQQNVARLRHRACMALWCGNNEIEGAWVEWGGWDTPAHADLKAAYNQFFQHTLATWVAAADPDLPYWPSSPSSGGNFDKPGDGTRGDIHQWSVWHHMHPFERYRDTRARFVSEFGFQSLPSMPTVASYAAPEDWNLTSYIMEHHQRNLAGNGKIITYTAAHFRLPHDFASLAYLSQVLQLEGMRIGVEHWRRDPMCSGTLYWQLNDCWPVASWSSIDYFGRWKALQYGSRRFFAPVALSVQESADGAGLFVANDQPKPWFGELRWTLETLAGEALRSGRIPVQAAPLAATALETLDFAADLAGDARRDAVLVCELWCGGECRQRSVTPFIPSKHLRLAAPQIAVDIDPVGQQLMIELKARSLARFVELSLEGADVVFSDNYFDLPAARFVGVTCPLPQGWTIEQARAALRVRSLWDTFGEGGA</sequence>
<keyword evidence="9" id="KW-0326">Glycosidase</keyword>
<name>A0A0P9F6H4_9CHLR</name>
<evidence type="ECO:0000259" key="13">
    <source>
        <dbReference type="Pfam" id="PF00703"/>
    </source>
</evidence>
<evidence type="ECO:0000256" key="4">
    <source>
        <dbReference type="ARBA" id="ARBA00011738"/>
    </source>
</evidence>
<dbReference type="SUPFAM" id="SSF49303">
    <property type="entry name" value="beta-Galactosidase/glucuronidase domain"/>
    <property type="match status" value="2"/>
</dbReference>
<dbReference type="SUPFAM" id="SSF49785">
    <property type="entry name" value="Galactose-binding domain-like"/>
    <property type="match status" value="1"/>
</dbReference>
<dbReference type="PANTHER" id="PTHR43730">
    <property type="entry name" value="BETA-MANNOSIDASE"/>
    <property type="match status" value="1"/>
</dbReference>
<keyword evidence="18" id="KW-1185">Reference proteome</keyword>
<evidence type="ECO:0000259" key="15">
    <source>
        <dbReference type="Pfam" id="PF17786"/>
    </source>
</evidence>